<dbReference type="PRINTS" id="PR00734">
    <property type="entry name" value="GLHYDRLASE7"/>
</dbReference>
<evidence type="ECO:0000256" key="5">
    <source>
        <dbReference type="ARBA" id="ARBA00023001"/>
    </source>
</evidence>
<evidence type="ECO:0000256" key="9">
    <source>
        <dbReference type="RuleBase" id="RU361164"/>
    </source>
</evidence>
<evidence type="ECO:0000256" key="7">
    <source>
        <dbReference type="ARBA" id="ARBA00023295"/>
    </source>
</evidence>
<feature type="signal peptide" evidence="10">
    <location>
        <begin position="1"/>
        <end position="26"/>
    </location>
</feature>
<evidence type="ECO:0000313" key="11">
    <source>
        <dbReference type="EMBL" id="KAJ8068421.1"/>
    </source>
</evidence>
<evidence type="ECO:0000256" key="3">
    <source>
        <dbReference type="ARBA" id="ARBA00022729"/>
    </source>
</evidence>
<dbReference type="FunFam" id="2.70.100.10:FF:000001">
    <property type="entry name" value="Glucanase"/>
    <property type="match status" value="1"/>
</dbReference>
<evidence type="ECO:0000256" key="2">
    <source>
        <dbReference type="ARBA" id="ARBA00006044"/>
    </source>
</evidence>
<evidence type="ECO:0000313" key="12">
    <source>
        <dbReference type="Proteomes" id="UP001152300"/>
    </source>
</evidence>
<protein>
    <recommendedName>
        <fullName evidence="9">Glucanase</fullName>
        <ecNumber evidence="9">3.2.1.-</ecNumber>
    </recommendedName>
</protein>
<evidence type="ECO:0000256" key="10">
    <source>
        <dbReference type="SAM" id="SignalP"/>
    </source>
</evidence>
<keyword evidence="7 9" id="KW-0326">Glycosidase</keyword>
<evidence type="ECO:0000256" key="4">
    <source>
        <dbReference type="ARBA" id="ARBA00022801"/>
    </source>
</evidence>
<reference evidence="11" key="1">
    <citation type="submission" date="2022-11" db="EMBL/GenBank/DDBJ databases">
        <title>Genome Resource of Sclerotinia nivalis Strain SnTB1, a Plant Pathogen Isolated from American Ginseng.</title>
        <authorList>
            <person name="Fan S."/>
        </authorList>
    </citation>
    <scope>NUCLEOTIDE SEQUENCE</scope>
    <source>
        <strain evidence="11">SnTB1</strain>
    </source>
</reference>
<dbReference type="PANTHER" id="PTHR33753:SF2">
    <property type="entry name" value="GLYCOSIDE HYDROLASE FAMILY 7 PROTEIN"/>
    <property type="match status" value="1"/>
</dbReference>
<dbReference type="SUPFAM" id="SSF49899">
    <property type="entry name" value="Concanavalin A-like lectins/glucanases"/>
    <property type="match status" value="1"/>
</dbReference>
<dbReference type="PANTHER" id="PTHR33753">
    <property type="entry name" value="1,4-BETA-D-GLUCAN CELLOBIOHYDROLASE B"/>
    <property type="match status" value="1"/>
</dbReference>
<keyword evidence="3 10" id="KW-0732">Signal</keyword>
<gene>
    <name evidence="11" type="ORF">OCU04_003979</name>
</gene>
<dbReference type="AlphaFoldDB" id="A0A9X0AT17"/>
<dbReference type="GO" id="GO:0016162">
    <property type="term" value="F:cellulose 1,4-beta-cellobiosidase activity"/>
    <property type="evidence" value="ECO:0007669"/>
    <property type="project" value="UniProtKB-EC"/>
</dbReference>
<evidence type="ECO:0000256" key="8">
    <source>
        <dbReference type="ARBA" id="ARBA00023326"/>
    </source>
</evidence>
<dbReference type="EMBL" id="JAPEIS010000003">
    <property type="protein sequence ID" value="KAJ8068421.1"/>
    <property type="molecule type" value="Genomic_DNA"/>
</dbReference>
<organism evidence="11 12">
    <name type="scientific">Sclerotinia nivalis</name>
    <dbReference type="NCBI Taxonomy" id="352851"/>
    <lineage>
        <taxon>Eukaryota</taxon>
        <taxon>Fungi</taxon>
        <taxon>Dikarya</taxon>
        <taxon>Ascomycota</taxon>
        <taxon>Pezizomycotina</taxon>
        <taxon>Leotiomycetes</taxon>
        <taxon>Helotiales</taxon>
        <taxon>Sclerotiniaceae</taxon>
        <taxon>Sclerotinia</taxon>
    </lineage>
</organism>
<keyword evidence="5 9" id="KW-0136">Cellulose degradation</keyword>
<dbReference type="InterPro" id="IPR037019">
    <property type="entry name" value="Glyco_hydro_7_sf"/>
</dbReference>
<comment type="caution">
    <text evidence="11">The sequence shown here is derived from an EMBL/GenBank/DDBJ whole genome shotgun (WGS) entry which is preliminary data.</text>
</comment>
<proteinExistence type="inferred from homology"/>
<dbReference type="InterPro" id="IPR001722">
    <property type="entry name" value="Glyco_hydro_7"/>
</dbReference>
<dbReference type="CDD" id="cd07999">
    <property type="entry name" value="GH7_CBH_EG"/>
    <property type="match status" value="1"/>
</dbReference>
<dbReference type="GO" id="GO:0030245">
    <property type="term" value="P:cellulose catabolic process"/>
    <property type="evidence" value="ECO:0007669"/>
    <property type="project" value="UniProtKB-KW"/>
</dbReference>
<dbReference type="InterPro" id="IPR013320">
    <property type="entry name" value="ConA-like_dom_sf"/>
</dbReference>
<comment type="similarity">
    <text evidence="2 9">Belongs to the glycosyl hydrolase 7 (cellulase C) family.</text>
</comment>
<dbReference type="Proteomes" id="UP001152300">
    <property type="component" value="Unassembled WGS sequence"/>
</dbReference>
<keyword evidence="6" id="KW-0119">Carbohydrate metabolism</keyword>
<dbReference type="EC" id="3.2.1.-" evidence="9"/>
<comment type="catalytic activity">
    <reaction evidence="1">
        <text>Hydrolysis of (1-&gt;4)-beta-D-glucosidic linkages in cellulose and cellotetraose, releasing cellobiose from the non-reducing ends of the chains.</text>
        <dbReference type="EC" id="3.2.1.91"/>
    </reaction>
</comment>
<feature type="chain" id="PRO_5040891298" description="Glucanase" evidence="10">
    <location>
        <begin position="27"/>
        <end position="460"/>
    </location>
</feature>
<sequence length="460" mass="48548">MNTRTEQGINMTSKIALVSFFAAAYGQQIGTYNAENHPSLTWQSCTAKGSCTTNSGSIVLDGNWRWTHGTSTSTNCYTGNTWDATLCPDDATCAKNCALDGADYSGTYGITTSGNSLRLNFVTQSAQKNIGSRVYLLADNTHYKTFNLLNQEFTFDVDVSNLPCGLNGAVYFANLPADGGISSTNTAGAQYGTGYCDSQCPRDMKFIAGKANVDGWVPSSNNPNTGVGNYGSCCAEMDIWEANSISTAVTPHSCDTVTQTTCTGDACGGTYSSTRYAGTCDPDGCDFNAYRMGNKTFYGPGMTVNTNSVFTVVTQFLTTDGTSSGTLNEIKRFYVQNGKVIPNSYSTISGVTGNSITTPFCNAQKTAFGDPTSFANHGGLASMSAAFKAGMVLVLSLWDDYYANMLWLDSTYPTTQTGAGGPRGTCSTSTGVPASVEASSPNAYVVYSNIKVGAINSTYG</sequence>
<dbReference type="Gene3D" id="2.70.100.10">
    <property type="entry name" value="Glycoside hydrolase, family 7, domain"/>
    <property type="match status" value="1"/>
</dbReference>
<name>A0A9X0AT17_9HELO</name>
<accession>A0A9X0AT17</accession>
<dbReference type="OrthoDB" id="412382at2759"/>
<keyword evidence="4 9" id="KW-0378">Hydrolase</keyword>
<keyword evidence="8 9" id="KW-0624">Polysaccharide degradation</keyword>
<dbReference type="Pfam" id="PF00840">
    <property type="entry name" value="Glyco_hydro_7"/>
    <property type="match status" value="1"/>
</dbReference>
<keyword evidence="12" id="KW-1185">Reference proteome</keyword>
<evidence type="ECO:0000256" key="6">
    <source>
        <dbReference type="ARBA" id="ARBA00023277"/>
    </source>
</evidence>
<evidence type="ECO:0000256" key="1">
    <source>
        <dbReference type="ARBA" id="ARBA00001641"/>
    </source>
</evidence>